<feature type="binding site" evidence="5">
    <location>
        <position position="99"/>
    </location>
    <ligand>
        <name>Mg(2+)</name>
        <dbReference type="ChEBI" id="CHEBI:18420"/>
        <label>1</label>
        <note>catalytic</note>
    </ligand>
</feature>
<keyword evidence="7" id="KW-1185">Reference proteome</keyword>
<dbReference type="EMBL" id="CP064782">
    <property type="protein sequence ID" value="QWT49732.1"/>
    <property type="molecule type" value="Genomic_DNA"/>
</dbReference>
<evidence type="ECO:0000256" key="3">
    <source>
        <dbReference type="ARBA" id="ARBA00022801"/>
    </source>
</evidence>
<sequence>MEGLDFSPHRARPWVEAVIAAVHKTAREEIVPRFMGVTQQVKDDGTLFSEADLASQRSLVESLPRIVPCPVIGEEMSRNHQEIALTQGGGDVWCIDPIDGTTNFINGLPFFAVSVALLHNYRPWLGVTYNPMSNELFYAWEGGGAYLNGKPLPLRQVTQRIGEAVANVDLKRLDKPLAERIASAPPFYSHRNFGSSTLEWCQVAAGRVDAYLHGGQMLWDYAAGSLILKEAGGYMCTLACDDFHQDKLWRRQVVAALNPTVFTAWRDWLRANNPPPPQA</sequence>
<dbReference type="KEGG" id="aiq:Azoinq_03725"/>
<evidence type="ECO:0000256" key="1">
    <source>
        <dbReference type="ARBA" id="ARBA00009759"/>
    </source>
</evidence>
<evidence type="ECO:0000313" key="7">
    <source>
        <dbReference type="Proteomes" id="UP000683428"/>
    </source>
</evidence>
<dbReference type="InterPro" id="IPR000760">
    <property type="entry name" value="Inositol_monophosphatase-like"/>
</dbReference>
<dbReference type="CDD" id="cd01637">
    <property type="entry name" value="IMPase_like"/>
    <property type="match status" value="1"/>
</dbReference>
<keyword evidence="2 5" id="KW-0479">Metal-binding</keyword>
<dbReference type="InterPro" id="IPR020550">
    <property type="entry name" value="Inositol_monophosphatase_CS"/>
</dbReference>
<evidence type="ECO:0000313" key="6">
    <source>
        <dbReference type="EMBL" id="QWT49732.1"/>
    </source>
</evidence>
<comment type="similarity">
    <text evidence="1">Belongs to the inositol monophosphatase superfamily.</text>
</comment>
<protein>
    <submittedName>
        <fullName evidence="6">Inositol monophosphatase</fullName>
    </submittedName>
</protein>
<dbReference type="InterPro" id="IPR020583">
    <property type="entry name" value="Inositol_monoP_metal-BS"/>
</dbReference>
<feature type="binding site" evidence="5">
    <location>
        <position position="98"/>
    </location>
    <ligand>
        <name>Mg(2+)</name>
        <dbReference type="ChEBI" id="CHEBI:18420"/>
        <label>1</label>
        <note>catalytic</note>
    </ligand>
</feature>
<dbReference type="GO" id="GO:0046872">
    <property type="term" value="F:metal ion binding"/>
    <property type="evidence" value="ECO:0007669"/>
    <property type="project" value="UniProtKB-KW"/>
</dbReference>
<dbReference type="PROSITE" id="PS00629">
    <property type="entry name" value="IMP_1"/>
    <property type="match status" value="1"/>
</dbReference>
<evidence type="ECO:0000256" key="2">
    <source>
        <dbReference type="ARBA" id="ARBA00022723"/>
    </source>
</evidence>
<organism evidence="6 7">
    <name type="scientific">Azospira inquinata</name>
    <dbReference type="NCBI Taxonomy" id="2785627"/>
    <lineage>
        <taxon>Bacteria</taxon>
        <taxon>Pseudomonadati</taxon>
        <taxon>Pseudomonadota</taxon>
        <taxon>Betaproteobacteria</taxon>
        <taxon>Rhodocyclales</taxon>
        <taxon>Rhodocyclaceae</taxon>
        <taxon>Azospira</taxon>
    </lineage>
</organism>
<dbReference type="Pfam" id="PF00459">
    <property type="entry name" value="Inositol_P"/>
    <property type="match status" value="1"/>
</dbReference>
<dbReference type="GO" id="GO:0007165">
    <property type="term" value="P:signal transduction"/>
    <property type="evidence" value="ECO:0007669"/>
    <property type="project" value="TreeGrafter"/>
</dbReference>
<keyword evidence="4 5" id="KW-0460">Magnesium</keyword>
<dbReference type="GO" id="GO:0006020">
    <property type="term" value="P:inositol metabolic process"/>
    <property type="evidence" value="ECO:0007669"/>
    <property type="project" value="TreeGrafter"/>
</dbReference>
<dbReference type="GO" id="GO:0046854">
    <property type="term" value="P:phosphatidylinositol phosphate biosynthetic process"/>
    <property type="evidence" value="ECO:0007669"/>
    <property type="project" value="InterPro"/>
</dbReference>
<dbReference type="Proteomes" id="UP000683428">
    <property type="component" value="Chromosome"/>
</dbReference>
<keyword evidence="3" id="KW-0378">Hydrolase</keyword>
<dbReference type="PANTHER" id="PTHR20854:SF4">
    <property type="entry name" value="INOSITOL-1-MONOPHOSPHATASE-RELATED"/>
    <property type="match status" value="1"/>
</dbReference>
<accession>A0A975SNR6</accession>
<gene>
    <name evidence="6" type="ORF">Azoinq_03725</name>
</gene>
<dbReference type="PROSITE" id="PS00630">
    <property type="entry name" value="IMP_2"/>
    <property type="match status" value="1"/>
</dbReference>
<feature type="binding site" evidence="5">
    <location>
        <position position="74"/>
    </location>
    <ligand>
        <name>Mg(2+)</name>
        <dbReference type="ChEBI" id="CHEBI:18420"/>
        <label>1</label>
        <note>catalytic</note>
    </ligand>
</feature>
<dbReference type="PANTHER" id="PTHR20854">
    <property type="entry name" value="INOSITOL MONOPHOSPHATASE"/>
    <property type="match status" value="1"/>
</dbReference>
<evidence type="ECO:0000256" key="4">
    <source>
        <dbReference type="ARBA" id="ARBA00022842"/>
    </source>
</evidence>
<feature type="binding site" evidence="5">
    <location>
        <position position="96"/>
    </location>
    <ligand>
        <name>Mg(2+)</name>
        <dbReference type="ChEBI" id="CHEBI:18420"/>
        <label>1</label>
        <note>catalytic</note>
    </ligand>
</feature>
<reference evidence="6" key="1">
    <citation type="submission" date="2020-11" db="EMBL/GenBank/DDBJ databases">
        <title>Azospira inquinata sp. nov.</title>
        <authorList>
            <person name="Moe W.M."/>
            <person name="Mikes M.C."/>
        </authorList>
    </citation>
    <scope>NUCLEOTIDE SEQUENCE</scope>
    <source>
        <strain evidence="6">Azo-3</strain>
    </source>
</reference>
<name>A0A975SNR6_9RHOO</name>
<dbReference type="AlphaFoldDB" id="A0A975SNR6"/>
<proteinExistence type="inferred from homology"/>
<comment type="cofactor">
    <cofactor evidence="5">
        <name>Mg(2+)</name>
        <dbReference type="ChEBI" id="CHEBI:18420"/>
    </cofactor>
</comment>
<evidence type="ECO:0000256" key="5">
    <source>
        <dbReference type="PIRSR" id="PIRSR600760-2"/>
    </source>
</evidence>
<feature type="binding site" evidence="5">
    <location>
        <position position="220"/>
    </location>
    <ligand>
        <name>Mg(2+)</name>
        <dbReference type="ChEBI" id="CHEBI:18420"/>
        <label>2</label>
    </ligand>
</feature>
<dbReference type="GO" id="GO:0008934">
    <property type="term" value="F:inositol monophosphate 1-phosphatase activity"/>
    <property type="evidence" value="ECO:0007669"/>
    <property type="project" value="TreeGrafter"/>
</dbReference>
<dbReference type="RefSeq" id="WP_216125813.1">
    <property type="nucleotide sequence ID" value="NZ_CP064782.1"/>
</dbReference>